<dbReference type="InterPro" id="IPR050095">
    <property type="entry name" value="ECF_ABC_transporter_ATP-bd"/>
</dbReference>
<keyword evidence="13" id="KW-1185">Reference proteome</keyword>
<comment type="similarity">
    <text evidence="2">Belongs to the ABC transporter superfamily.</text>
</comment>
<feature type="domain" description="ABC transporter" evidence="11">
    <location>
        <begin position="310"/>
        <end position="574"/>
    </location>
</feature>
<comment type="caution">
    <text evidence="12">The sequence shown here is derived from an EMBL/GenBank/DDBJ whole genome shotgun (WGS) entry which is preliminary data.</text>
</comment>
<comment type="subcellular location">
    <subcellularLocation>
        <location evidence="1">Membrane</location>
        <topology evidence="1">Multi-pass membrane protein</topology>
    </subcellularLocation>
</comment>
<feature type="region of interest" description="Disordered" evidence="9">
    <location>
        <begin position="1"/>
        <end position="23"/>
    </location>
</feature>
<evidence type="ECO:0000259" key="11">
    <source>
        <dbReference type="PROSITE" id="PS50893"/>
    </source>
</evidence>
<dbReference type="InterPro" id="IPR017871">
    <property type="entry name" value="ABC_transporter-like_CS"/>
</dbReference>
<name>A0A2T0YQG6_9MICC</name>
<dbReference type="GO" id="GO:0016887">
    <property type="term" value="F:ATP hydrolysis activity"/>
    <property type="evidence" value="ECO:0007669"/>
    <property type="project" value="InterPro"/>
</dbReference>
<evidence type="ECO:0000313" key="12">
    <source>
        <dbReference type="EMBL" id="PRZ17618.1"/>
    </source>
</evidence>
<feature type="transmembrane region" description="Helical" evidence="10">
    <location>
        <begin position="802"/>
        <end position="826"/>
    </location>
</feature>
<dbReference type="Proteomes" id="UP000238217">
    <property type="component" value="Unassembled WGS sequence"/>
</dbReference>
<evidence type="ECO:0000256" key="4">
    <source>
        <dbReference type="ARBA" id="ARBA00022692"/>
    </source>
</evidence>
<dbReference type="Gene3D" id="3.40.50.300">
    <property type="entry name" value="P-loop containing nucleotide triphosphate hydrolases"/>
    <property type="match status" value="2"/>
</dbReference>
<feature type="transmembrane region" description="Helical" evidence="10">
    <location>
        <begin position="587"/>
        <end position="619"/>
    </location>
</feature>
<sequence length="828" mass="86383">MDDRSGPEESGADLDEPRLTRRGRGVAVTAQGWSWTHAERERPAVQGLDLQIIPGEKVLLAGPSGAGKSTLLHALAAVLHDDEAEVHGQLLLDGVAPDHARGRAGLMQQDPESQVVLSRIGDDVAFAAENLSVPREQIWTRVSAALTDVGLEGFSLDHPSAQLSGGQKQRLALAGILAMRPGLLLLDEPTANLDPEGLWQVRDAVLAAAEATGATVIVVEHRLEVWAEHMDTLLVLETGGGIRRRSPATDVFTDAGLRAELGGMGLWVPGRDPLQELPPWRPGSPGSPGDDATAGAEGGSDAAPQAEPLLLAEGLAVGRHSPKAGWRRAAPAPPTLTDLHLMIRRGQTLGITGANGAGKSTLLLTLAGLLPAHAGGVSATAALTGGGGGGERLSRDPHEWRSADLVARIGMVFQEPEHQFVRSTVREELALGAEQARIPGSADPLFSEQQVEARVSRLLDRLGLAELAEANPFTLSGGEKRRLSVGTVLSAGPEVLMLDEPTFGQDARTFAELISLLREHLDSGGTVLAVTHDAGFLRALDAQELQIQAAERPAPDTADESQAPGGPLFGAARSPSWLGRRNALAKLIAVFLITAALVMTIDAVSSGVVILASFALLPLAGIRPAGFLRRIWPFAAGAVVAAWGTAIAAEESGRVVADLGFTTISEGSIALGLALGARAFAIVLPSVIVFSTTDPTDLADSLAQQLRLPARFVLGALAAMRLLGLLAEHWTTIGHARRARGVGAHGGFAARMRSTASQAFGLLVQAIRMATRLAVTMESRGFGAGPRSWARPSRFSPADLPVILGGAAIGALAVSAAILSGAWNLVWT</sequence>
<keyword evidence="6 12" id="KW-0067">ATP-binding</keyword>
<evidence type="ECO:0000256" key="7">
    <source>
        <dbReference type="ARBA" id="ARBA00022989"/>
    </source>
</evidence>
<dbReference type="Pfam" id="PF00005">
    <property type="entry name" value="ABC_tran"/>
    <property type="match status" value="2"/>
</dbReference>
<feature type="transmembrane region" description="Helical" evidence="10">
    <location>
        <begin position="669"/>
        <end position="691"/>
    </location>
</feature>
<dbReference type="SMART" id="SM00382">
    <property type="entry name" value="AAA"/>
    <property type="match status" value="2"/>
</dbReference>
<dbReference type="InterPro" id="IPR003593">
    <property type="entry name" value="AAA+_ATPase"/>
</dbReference>
<evidence type="ECO:0000256" key="10">
    <source>
        <dbReference type="SAM" id="Phobius"/>
    </source>
</evidence>
<dbReference type="PROSITE" id="PS00211">
    <property type="entry name" value="ABC_TRANSPORTER_1"/>
    <property type="match status" value="2"/>
</dbReference>
<evidence type="ECO:0000256" key="3">
    <source>
        <dbReference type="ARBA" id="ARBA00022448"/>
    </source>
</evidence>
<feature type="domain" description="ABC transporter" evidence="11">
    <location>
        <begin position="28"/>
        <end position="263"/>
    </location>
</feature>
<dbReference type="EMBL" id="PVTY01000005">
    <property type="protein sequence ID" value="PRZ17618.1"/>
    <property type="molecule type" value="Genomic_DNA"/>
</dbReference>
<keyword evidence="5" id="KW-0547">Nucleotide-binding</keyword>
<evidence type="ECO:0000256" key="5">
    <source>
        <dbReference type="ARBA" id="ARBA00022741"/>
    </source>
</evidence>
<dbReference type="Pfam" id="PF02361">
    <property type="entry name" value="CbiQ"/>
    <property type="match status" value="1"/>
</dbReference>
<dbReference type="SUPFAM" id="SSF52540">
    <property type="entry name" value="P-loop containing nucleoside triphosphate hydrolases"/>
    <property type="match status" value="2"/>
</dbReference>
<dbReference type="PANTHER" id="PTHR43553">
    <property type="entry name" value="HEAVY METAL TRANSPORTER"/>
    <property type="match status" value="1"/>
</dbReference>
<dbReference type="PANTHER" id="PTHR43553:SF24">
    <property type="entry name" value="ENERGY-COUPLING FACTOR TRANSPORTER ATP-BINDING PROTEIN ECFA1"/>
    <property type="match status" value="1"/>
</dbReference>
<keyword evidence="4 10" id="KW-0812">Transmembrane</keyword>
<organism evidence="12 13">
    <name type="scientific">Nesterenkonia sandarakina</name>
    <dbReference type="NCBI Taxonomy" id="272918"/>
    <lineage>
        <taxon>Bacteria</taxon>
        <taxon>Bacillati</taxon>
        <taxon>Actinomycetota</taxon>
        <taxon>Actinomycetes</taxon>
        <taxon>Micrococcales</taxon>
        <taxon>Micrococcaceae</taxon>
        <taxon>Nesterenkonia</taxon>
    </lineage>
</organism>
<reference evidence="12 13" key="1">
    <citation type="submission" date="2018-03" db="EMBL/GenBank/DDBJ databases">
        <title>Comparative analysis of microorganisms from saline springs in Andes Mountain Range, Colombia.</title>
        <authorList>
            <person name="Rubin E."/>
        </authorList>
    </citation>
    <scope>NUCLEOTIDE SEQUENCE [LARGE SCALE GENOMIC DNA]</scope>
    <source>
        <strain evidence="12 13">CG 35</strain>
    </source>
</reference>
<dbReference type="InterPro" id="IPR015856">
    <property type="entry name" value="ABC_transpr_CbiO/EcfA_su"/>
</dbReference>
<proteinExistence type="inferred from homology"/>
<dbReference type="PROSITE" id="PS50893">
    <property type="entry name" value="ABC_TRANSPORTER_2"/>
    <property type="match status" value="2"/>
</dbReference>
<feature type="region of interest" description="Disordered" evidence="9">
    <location>
        <begin position="272"/>
        <end position="302"/>
    </location>
</feature>
<dbReference type="AlphaFoldDB" id="A0A2T0YQG6"/>
<evidence type="ECO:0000256" key="1">
    <source>
        <dbReference type="ARBA" id="ARBA00004141"/>
    </source>
</evidence>
<gene>
    <name evidence="12" type="ORF">BCL67_105165</name>
</gene>
<evidence type="ECO:0000256" key="9">
    <source>
        <dbReference type="SAM" id="MobiDB-lite"/>
    </source>
</evidence>
<dbReference type="RefSeq" id="WP_258174784.1">
    <property type="nucleotide sequence ID" value="NZ_PVTY01000005.1"/>
</dbReference>
<dbReference type="GO" id="GO:0042626">
    <property type="term" value="F:ATPase-coupled transmembrane transporter activity"/>
    <property type="evidence" value="ECO:0007669"/>
    <property type="project" value="TreeGrafter"/>
</dbReference>
<feature type="transmembrane region" description="Helical" evidence="10">
    <location>
        <begin position="631"/>
        <end position="649"/>
    </location>
</feature>
<protein>
    <submittedName>
        <fullName evidence="12">Energy-coupling factor transport system ATP-binding protein</fullName>
    </submittedName>
</protein>
<keyword evidence="7 10" id="KW-1133">Transmembrane helix</keyword>
<dbReference type="GO" id="GO:0005524">
    <property type="term" value="F:ATP binding"/>
    <property type="evidence" value="ECO:0007669"/>
    <property type="project" value="UniProtKB-KW"/>
</dbReference>
<feature type="transmembrane region" description="Helical" evidence="10">
    <location>
        <begin position="712"/>
        <end position="730"/>
    </location>
</feature>
<keyword evidence="8 10" id="KW-0472">Membrane</keyword>
<dbReference type="InterPro" id="IPR003339">
    <property type="entry name" value="ABC/ECF_trnsptr_transmembrane"/>
</dbReference>
<evidence type="ECO:0000256" key="6">
    <source>
        <dbReference type="ARBA" id="ARBA00022840"/>
    </source>
</evidence>
<evidence type="ECO:0000256" key="8">
    <source>
        <dbReference type="ARBA" id="ARBA00023136"/>
    </source>
</evidence>
<dbReference type="CDD" id="cd16914">
    <property type="entry name" value="EcfT"/>
    <property type="match status" value="1"/>
</dbReference>
<keyword evidence="3" id="KW-0813">Transport</keyword>
<dbReference type="InterPro" id="IPR003439">
    <property type="entry name" value="ABC_transporter-like_ATP-bd"/>
</dbReference>
<dbReference type="GO" id="GO:0043190">
    <property type="term" value="C:ATP-binding cassette (ABC) transporter complex"/>
    <property type="evidence" value="ECO:0007669"/>
    <property type="project" value="TreeGrafter"/>
</dbReference>
<evidence type="ECO:0000256" key="2">
    <source>
        <dbReference type="ARBA" id="ARBA00005417"/>
    </source>
</evidence>
<dbReference type="CDD" id="cd03225">
    <property type="entry name" value="ABC_cobalt_CbiO_domain1"/>
    <property type="match status" value="2"/>
</dbReference>
<accession>A0A2T0YQG6</accession>
<evidence type="ECO:0000313" key="13">
    <source>
        <dbReference type="Proteomes" id="UP000238217"/>
    </source>
</evidence>
<dbReference type="InterPro" id="IPR027417">
    <property type="entry name" value="P-loop_NTPase"/>
</dbReference>